<evidence type="ECO:0000313" key="2">
    <source>
        <dbReference type="EMBL" id="QDU90757.1"/>
    </source>
</evidence>
<protein>
    <submittedName>
        <fullName evidence="2">Uncharacterized protein</fullName>
    </submittedName>
</protein>
<feature type="transmembrane region" description="Helical" evidence="1">
    <location>
        <begin position="50"/>
        <end position="75"/>
    </location>
</feature>
<evidence type="ECO:0000256" key="1">
    <source>
        <dbReference type="SAM" id="Phobius"/>
    </source>
</evidence>
<reference evidence="2 3" key="1">
    <citation type="submission" date="2019-02" db="EMBL/GenBank/DDBJ databases">
        <title>Deep-cultivation of Planctomycetes and their phenomic and genomic characterization uncovers novel biology.</title>
        <authorList>
            <person name="Wiegand S."/>
            <person name="Jogler M."/>
            <person name="Boedeker C."/>
            <person name="Pinto D."/>
            <person name="Vollmers J."/>
            <person name="Rivas-Marin E."/>
            <person name="Kohn T."/>
            <person name="Peeters S.H."/>
            <person name="Heuer A."/>
            <person name="Rast P."/>
            <person name="Oberbeckmann S."/>
            <person name="Bunk B."/>
            <person name="Jeske O."/>
            <person name="Meyerdierks A."/>
            <person name="Storesund J.E."/>
            <person name="Kallscheuer N."/>
            <person name="Luecker S."/>
            <person name="Lage O.M."/>
            <person name="Pohl T."/>
            <person name="Merkel B.J."/>
            <person name="Hornburger P."/>
            <person name="Mueller R.-W."/>
            <person name="Bruemmer F."/>
            <person name="Labrenz M."/>
            <person name="Spormann A.M."/>
            <person name="Op den Camp H."/>
            <person name="Overmann J."/>
            <person name="Amann R."/>
            <person name="Jetten M.S.M."/>
            <person name="Mascher T."/>
            <person name="Medema M.H."/>
            <person name="Devos D.P."/>
            <person name="Kaster A.-K."/>
            <person name="Ovreas L."/>
            <person name="Rohde M."/>
            <person name="Galperin M.Y."/>
            <person name="Jogler C."/>
        </authorList>
    </citation>
    <scope>NUCLEOTIDE SEQUENCE [LARGE SCALE GENOMIC DNA]</scope>
    <source>
        <strain evidence="2 3">Pla175</strain>
    </source>
</reference>
<dbReference type="EMBL" id="CP036291">
    <property type="protein sequence ID" value="QDU90757.1"/>
    <property type="molecule type" value="Genomic_DNA"/>
</dbReference>
<dbReference type="AlphaFoldDB" id="A0A518DH09"/>
<keyword evidence="1" id="KW-1133">Transmembrane helix</keyword>
<feature type="transmembrane region" description="Helical" evidence="1">
    <location>
        <begin position="124"/>
        <end position="142"/>
    </location>
</feature>
<evidence type="ECO:0000313" key="3">
    <source>
        <dbReference type="Proteomes" id="UP000317429"/>
    </source>
</evidence>
<feature type="transmembrane region" description="Helical" evidence="1">
    <location>
        <begin position="98"/>
        <end position="118"/>
    </location>
</feature>
<name>A0A518DH09_9BACT</name>
<proteinExistence type="predicted"/>
<dbReference type="Proteomes" id="UP000317429">
    <property type="component" value="Chromosome"/>
</dbReference>
<keyword evidence="3" id="KW-1185">Reference proteome</keyword>
<keyword evidence="1" id="KW-0472">Membrane</keyword>
<feature type="transmembrane region" description="Helical" evidence="1">
    <location>
        <begin position="21"/>
        <end position="44"/>
    </location>
</feature>
<keyword evidence="1" id="KW-0812">Transmembrane</keyword>
<sequence>MTSTKSKLARDVPPTIDLRPSANAFQASLVLIASLIGALIGFQIVANGRWIAAACGGIVGIIAATFVSGFLLMFLPQAIPHIEIQASIHRYQNLRRRLTVLAWCYVVWGAIAIGWLAIELPTNDWLIAIWLLLMLICYAVLGHTARLLDLWRCPACDQMFGRRASFERYPHCCRNCGFTVP</sequence>
<dbReference type="KEGG" id="pnd:Pla175_41690"/>
<organism evidence="2 3">
    <name type="scientific">Pirellulimonas nuda</name>
    <dbReference type="NCBI Taxonomy" id="2528009"/>
    <lineage>
        <taxon>Bacteria</taxon>
        <taxon>Pseudomonadati</taxon>
        <taxon>Planctomycetota</taxon>
        <taxon>Planctomycetia</taxon>
        <taxon>Pirellulales</taxon>
        <taxon>Lacipirellulaceae</taxon>
        <taxon>Pirellulimonas</taxon>
    </lineage>
</organism>
<accession>A0A518DH09</accession>
<dbReference type="RefSeq" id="WP_145289886.1">
    <property type="nucleotide sequence ID" value="NZ_CP036291.1"/>
</dbReference>
<gene>
    <name evidence="2" type="ORF">Pla175_41690</name>
</gene>